<accession>A0ABS5S2K9</accession>
<dbReference type="Pfam" id="PF03625">
    <property type="entry name" value="DUF302"/>
    <property type="match status" value="2"/>
</dbReference>
<dbReference type="PANTHER" id="PTHR38342:SF2">
    <property type="entry name" value="INNER MEMBRANE OR EXPORTED"/>
    <property type="match status" value="1"/>
</dbReference>
<dbReference type="Proteomes" id="UP001297092">
    <property type="component" value="Unassembled WGS sequence"/>
</dbReference>
<protein>
    <submittedName>
        <fullName evidence="3">DUF302 domain-containing protein</fullName>
    </submittedName>
</protein>
<proteinExistence type="predicted"/>
<dbReference type="EMBL" id="JAHCTB010000001">
    <property type="protein sequence ID" value="MBT0606674.1"/>
    <property type="molecule type" value="Genomic_DNA"/>
</dbReference>
<dbReference type="InterPro" id="IPR035923">
    <property type="entry name" value="TT1751-like_sf"/>
</dbReference>
<organism evidence="3 4">
    <name type="scientific">Aequorivita echinoideorum</name>
    <dbReference type="NCBI Taxonomy" id="1549647"/>
    <lineage>
        <taxon>Bacteria</taxon>
        <taxon>Pseudomonadati</taxon>
        <taxon>Bacteroidota</taxon>
        <taxon>Flavobacteriia</taxon>
        <taxon>Flavobacteriales</taxon>
        <taxon>Flavobacteriaceae</taxon>
        <taxon>Aequorivita</taxon>
    </lineage>
</organism>
<sequence length="302" mass="32146">MKRILLLAAVALFFSCSNDDDGVVITNPTAPGLGYSLSTQDFTTTYNSLRNAIQANNNVNIVAEVNHTANAQSTGQDLGNTRLIIFGNPAVGTPLMQANQLAGLDLPQKMLVYQNSSNNVFVAYNSTAYLSARHAGVGGASTLQQLGTALSNFTEGATNATVSENSSSGITNRQGSITLVSNNDFATTYNNLRNAISDNTNLNIIAEVDHQLNAQSVGLTLRPTKLIIFGNPSLGTPLMRSAQTTGIDLPQKMLVWQDENGTVNISYNNPPYLAVRHNINDNAENINTIKSTLEGLAIDAAN</sequence>
<dbReference type="SUPFAM" id="SSF103247">
    <property type="entry name" value="TT1751-like"/>
    <property type="match status" value="2"/>
</dbReference>
<feature type="domain" description="DUF302" evidence="2">
    <location>
        <begin position="208"/>
        <end position="270"/>
    </location>
</feature>
<evidence type="ECO:0000313" key="3">
    <source>
        <dbReference type="EMBL" id="MBT0606674.1"/>
    </source>
</evidence>
<feature type="signal peptide" evidence="1">
    <location>
        <begin position="1"/>
        <end position="19"/>
    </location>
</feature>
<comment type="caution">
    <text evidence="3">The sequence shown here is derived from an EMBL/GenBank/DDBJ whole genome shotgun (WGS) entry which is preliminary data.</text>
</comment>
<dbReference type="CDD" id="cd14797">
    <property type="entry name" value="DUF302"/>
    <property type="match status" value="2"/>
</dbReference>
<keyword evidence="1" id="KW-0732">Signal</keyword>
<keyword evidence="4" id="KW-1185">Reference proteome</keyword>
<reference evidence="3 4" key="1">
    <citation type="submission" date="2021-05" db="EMBL/GenBank/DDBJ databases">
        <title>Aequorivita echinoideorum JCM 30378 genome.</title>
        <authorList>
            <person name="Zhang H."/>
            <person name="Li C."/>
        </authorList>
    </citation>
    <scope>NUCLEOTIDE SEQUENCE [LARGE SCALE GENOMIC DNA]</scope>
    <source>
        <strain evidence="3 4">JCM30378</strain>
    </source>
</reference>
<evidence type="ECO:0000256" key="1">
    <source>
        <dbReference type="SAM" id="SignalP"/>
    </source>
</evidence>
<dbReference type="PANTHER" id="PTHR38342">
    <property type="entry name" value="SLR5037 PROTEIN"/>
    <property type="match status" value="1"/>
</dbReference>
<gene>
    <name evidence="3" type="ORF">KIV10_00630</name>
</gene>
<evidence type="ECO:0000313" key="4">
    <source>
        <dbReference type="Proteomes" id="UP001297092"/>
    </source>
</evidence>
<feature type="domain" description="DUF302" evidence="2">
    <location>
        <begin position="65"/>
        <end position="125"/>
    </location>
</feature>
<dbReference type="Gene3D" id="3.30.310.70">
    <property type="entry name" value="TT1751-like domain"/>
    <property type="match status" value="2"/>
</dbReference>
<dbReference type="RefSeq" id="WP_214111552.1">
    <property type="nucleotide sequence ID" value="NZ_JAHCTB010000001.1"/>
</dbReference>
<evidence type="ECO:0000259" key="2">
    <source>
        <dbReference type="Pfam" id="PF03625"/>
    </source>
</evidence>
<dbReference type="PROSITE" id="PS51257">
    <property type="entry name" value="PROKAR_LIPOPROTEIN"/>
    <property type="match status" value="1"/>
</dbReference>
<name>A0ABS5S2K9_9FLAO</name>
<feature type="chain" id="PRO_5046032331" evidence="1">
    <location>
        <begin position="20"/>
        <end position="302"/>
    </location>
</feature>
<dbReference type="InterPro" id="IPR005180">
    <property type="entry name" value="DUF302"/>
</dbReference>